<comment type="caution">
    <text evidence="12">The sequence shown here is derived from an EMBL/GenBank/DDBJ whole genome shotgun (WGS) entry which is preliminary data.</text>
</comment>
<evidence type="ECO:0000256" key="5">
    <source>
        <dbReference type="ARBA" id="ARBA00023136"/>
    </source>
</evidence>
<feature type="binding site" evidence="10">
    <location>
        <position position="153"/>
    </location>
    <ligand>
        <name>Na(+)</name>
        <dbReference type="ChEBI" id="CHEBI:29101"/>
        <note>structural</note>
    </ligand>
</feature>
<feature type="binding site" evidence="10">
    <location>
        <position position="150"/>
    </location>
    <ligand>
        <name>Na(+)</name>
        <dbReference type="ChEBI" id="CHEBI:29101"/>
        <note>structural</note>
    </ligand>
</feature>
<evidence type="ECO:0000256" key="6">
    <source>
        <dbReference type="ARBA" id="ARBA00023303"/>
    </source>
</evidence>
<dbReference type="HAMAP" id="MF_00454">
    <property type="entry name" value="FluC"/>
    <property type="match status" value="1"/>
</dbReference>
<keyword evidence="6 10" id="KW-0407">Ion channel</keyword>
<feature type="transmembrane region" description="Helical" evidence="10">
    <location>
        <begin position="76"/>
        <end position="96"/>
    </location>
</feature>
<dbReference type="InterPro" id="IPR003691">
    <property type="entry name" value="FluC"/>
</dbReference>
<dbReference type="EMBL" id="JAVRET010000031">
    <property type="protein sequence ID" value="MDT0410396.1"/>
    <property type="molecule type" value="Genomic_DNA"/>
</dbReference>
<organism evidence="12 13">
    <name type="scientific">Streptomyces evansiae</name>
    <dbReference type="NCBI Taxonomy" id="3075535"/>
    <lineage>
        <taxon>Bacteria</taxon>
        <taxon>Bacillati</taxon>
        <taxon>Actinomycetota</taxon>
        <taxon>Actinomycetes</taxon>
        <taxon>Kitasatosporales</taxon>
        <taxon>Streptomycetaceae</taxon>
        <taxon>Streptomyces</taxon>
    </lineage>
</organism>
<gene>
    <name evidence="10 12" type="primary">crcB</name>
    <name evidence="10" type="synonym">fluC</name>
    <name evidence="12" type="ORF">RM698_15180</name>
</gene>
<comment type="activity regulation">
    <text evidence="10">Na(+) is not transported, but it plays an essential structural role and its presence is essential for fluoride channel function.</text>
</comment>
<evidence type="ECO:0000256" key="4">
    <source>
        <dbReference type="ARBA" id="ARBA00022989"/>
    </source>
</evidence>
<comment type="subcellular location">
    <subcellularLocation>
        <location evidence="1 10">Cell membrane</location>
        <topology evidence="1 10">Multi-pass membrane protein</topology>
    </subcellularLocation>
</comment>
<evidence type="ECO:0000256" key="10">
    <source>
        <dbReference type="HAMAP-Rule" id="MF_00454"/>
    </source>
</evidence>
<keyword evidence="10" id="KW-0813">Transport</keyword>
<dbReference type="Pfam" id="PF02537">
    <property type="entry name" value="CRCB"/>
    <property type="match status" value="1"/>
</dbReference>
<evidence type="ECO:0000256" key="2">
    <source>
        <dbReference type="ARBA" id="ARBA00022475"/>
    </source>
</evidence>
<evidence type="ECO:0000313" key="13">
    <source>
        <dbReference type="Proteomes" id="UP001183610"/>
    </source>
</evidence>
<name>A0ABU2R110_9ACTN</name>
<keyword evidence="2 10" id="KW-1003">Cell membrane</keyword>
<keyword evidence="4 10" id="KW-1133">Transmembrane helix</keyword>
<dbReference type="RefSeq" id="WP_010271319.1">
    <property type="nucleotide sequence ID" value="NZ_JAVRET010000031.1"/>
</dbReference>
<evidence type="ECO:0000256" key="8">
    <source>
        <dbReference type="ARBA" id="ARBA00035585"/>
    </source>
</evidence>
<keyword evidence="10" id="KW-0406">Ion transport</keyword>
<sequence length="213" mass="22232">MHDDDPHNGDPHSGDPHDGGPHADAPRESDPHAAGPREAPRPASASPAPPSHDGERLLPTDMDVAARDRRASVLSLLPTVAVVALGGALGAAARYAVERAWAAPPDGFPWATFTVNVAGCAAMGIVVVLFMEVWRAPPLVRPFLATGFLGGFTTLSTYAADTERLARLDRAGIALAYYAGTLCAALAAVALTSALTRRFAFARRGAPARRAVR</sequence>
<feature type="transmembrane region" description="Helical" evidence="10">
    <location>
        <begin position="143"/>
        <end position="160"/>
    </location>
</feature>
<dbReference type="PANTHER" id="PTHR28259">
    <property type="entry name" value="FLUORIDE EXPORT PROTEIN 1-RELATED"/>
    <property type="match status" value="1"/>
</dbReference>
<keyword evidence="5 10" id="KW-0472">Membrane</keyword>
<evidence type="ECO:0000256" key="7">
    <source>
        <dbReference type="ARBA" id="ARBA00035120"/>
    </source>
</evidence>
<keyword evidence="3 10" id="KW-0812">Transmembrane</keyword>
<comment type="similarity">
    <text evidence="7 10">Belongs to the fluoride channel Fluc/FEX (TC 1.A.43) family.</text>
</comment>
<keyword evidence="10" id="KW-0479">Metal-binding</keyword>
<evidence type="ECO:0000256" key="1">
    <source>
        <dbReference type="ARBA" id="ARBA00004651"/>
    </source>
</evidence>
<feature type="compositionally biased region" description="Low complexity" evidence="11">
    <location>
        <begin position="33"/>
        <end position="46"/>
    </location>
</feature>
<dbReference type="PANTHER" id="PTHR28259:SF1">
    <property type="entry name" value="FLUORIDE EXPORT PROTEIN 1-RELATED"/>
    <property type="match status" value="1"/>
</dbReference>
<keyword evidence="13" id="KW-1185">Reference proteome</keyword>
<dbReference type="Proteomes" id="UP001183610">
    <property type="component" value="Unassembled WGS sequence"/>
</dbReference>
<feature type="transmembrane region" description="Helical" evidence="10">
    <location>
        <begin position="108"/>
        <end position="131"/>
    </location>
</feature>
<accession>A0ABU2R110</accession>
<feature type="transmembrane region" description="Helical" evidence="10">
    <location>
        <begin position="172"/>
        <end position="195"/>
    </location>
</feature>
<dbReference type="NCBIfam" id="TIGR00494">
    <property type="entry name" value="crcB"/>
    <property type="match status" value="1"/>
</dbReference>
<feature type="region of interest" description="Disordered" evidence="11">
    <location>
        <begin position="1"/>
        <end position="58"/>
    </location>
</feature>
<comment type="catalytic activity">
    <reaction evidence="8">
        <text>fluoride(in) = fluoride(out)</text>
        <dbReference type="Rhea" id="RHEA:76159"/>
        <dbReference type="ChEBI" id="CHEBI:17051"/>
    </reaction>
    <physiologicalReaction direction="left-to-right" evidence="8">
        <dbReference type="Rhea" id="RHEA:76160"/>
    </physiologicalReaction>
</comment>
<keyword evidence="10" id="KW-0915">Sodium</keyword>
<evidence type="ECO:0000256" key="3">
    <source>
        <dbReference type="ARBA" id="ARBA00022692"/>
    </source>
</evidence>
<proteinExistence type="inferred from homology"/>
<evidence type="ECO:0000256" key="11">
    <source>
        <dbReference type="SAM" id="MobiDB-lite"/>
    </source>
</evidence>
<protein>
    <recommendedName>
        <fullName evidence="10">Fluoride-specific ion channel FluC</fullName>
    </recommendedName>
</protein>
<evidence type="ECO:0000313" key="12">
    <source>
        <dbReference type="EMBL" id="MDT0410396.1"/>
    </source>
</evidence>
<comment type="function">
    <text evidence="9 10">Fluoride-specific ion channel. Important for reducing fluoride concentration in the cell, thus reducing its toxicity.</text>
</comment>
<reference evidence="13" key="1">
    <citation type="submission" date="2023-07" db="EMBL/GenBank/DDBJ databases">
        <title>30 novel species of actinomycetes from the DSMZ collection.</title>
        <authorList>
            <person name="Nouioui I."/>
        </authorList>
    </citation>
    <scope>NUCLEOTIDE SEQUENCE [LARGE SCALE GENOMIC DNA]</scope>
    <source>
        <strain evidence="13">DSM 41979</strain>
    </source>
</reference>
<evidence type="ECO:0000256" key="9">
    <source>
        <dbReference type="ARBA" id="ARBA00049940"/>
    </source>
</evidence>
<feature type="compositionally biased region" description="Basic and acidic residues" evidence="11">
    <location>
        <begin position="1"/>
        <end position="31"/>
    </location>
</feature>